<gene>
    <name evidence="1" type="ORF">FCALED_LOCUS2827</name>
</gene>
<comment type="caution">
    <text evidence="1">The sequence shown here is derived from an EMBL/GenBank/DDBJ whole genome shotgun (WGS) entry which is preliminary data.</text>
</comment>
<proteinExistence type="predicted"/>
<keyword evidence="2" id="KW-1185">Reference proteome</keyword>
<evidence type="ECO:0000313" key="2">
    <source>
        <dbReference type="Proteomes" id="UP000789570"/>
    </source>
</evidence>
<organism evidence="1 2">
    <name type="scientific">Funneliformis caledonium</name>
    <dbReference type="NCBI Taxonomy" id="1117310"/>
    <lineage>
        <taxon>Eukaryota</taxon>
        <taxon>Fungi</taxon>
        <taxon>Fungi incertae sedis</taxon>
        <taxon>Mucoromycota</taxon>
        <taxon>Glomeromycotina</taxon>
        <taxon>Glomeromycetes</taxon>
        <taxon>Glomerales</taxon>
        <taxon>Glomeraceae</taxon>
        <taxon>Funneliformis</taxon>
    </lineage>
</organism>
<dbReference type="Proteomes" id="UP000789570">
    <property type="component" value="Unassembled WGS sequence"/>
</dbReference>
<accession>A0A9N8WD86</accession>
<dbReference type="OrthoDB" id="10474676at2759"/>
<dbReference type="EMBL" id="CAJVPQ010000457">
    <property type="protein sequence ID" value="CAG8483320.1"/>
    <property type="molecule type" value="Genomic_DNA"/>
</dbReference>
<reference evidence="1" key="1">
    <citation type="submission" date="2021-06" db="EMBL/GenBank/DDBJ databases">
        <authorList>
            <person name="Kallberg Y."/>
            <person name="Tangrot J."/>
            <person name="Rosling A."/>
        </authorList>
    </citation>
    <scope>NUCLEOTIDE SEQUENCE</scope>
    <source>
        <strain evidence="1">UK204</strain>
    </source>
</reference>
<sequence length="192" mass="22582">MTSESYEQKSRLSPYLRKINFVNDNRRRKKKPPKLCLDCKETDNYVELFSNKVNRIEEIEYDLSHFTLQELDKLANLATENFYDDNINPIPTSLNENEQFILNNVPCEPLKLCSMCKETNDCFNLFSSKVNKIEKIVDNLHECISKRNEKLSKYTAQFSLNNVSCELEYDLSNFTFEELQKLVNFTTQDQGC</sequence>
<protein>
    <submittedName>
        <fullName evidence="1">599_t:CDS:1</fullName>
    </submittedName>
</protein>
<name>A0A9N8WD86_9GLOM</name>
<evidence type="ECO:0000313" key="1">
    <source>
        <dbReference type="EMBL" id="CAG8483320.1"/>
    </source>
</evidence>
<dbReference type="AlphaFoldDB" id="A0A9N8WD86"/>